<dbReference type="AlphaFoldDB" id="A0A2B7WUZ7"/>
<organism evidence="8 9">
    <name type="scientific">Polytolypa hystricis (strain UAMH7299)</name>
    <dbReference type="NCBI Taxonomy" id="1447883"/>
    <lineage>
        <taxon>Eukaryota</taxon>
        <taxon>Fungi</taxon>
        <taxon>Dikarya</taxon>
        <taxon>Ascomycota</taxon>
        <taxon>Pezizomycotina</taxon>
        <taxon>Eurotiomycetes</taxon>
        <taxon>Eurotiomycetidae</taxon>
        <taxon>Onygenales</taxon>
        <taxon>Onygenales incertae sedis</taxon>
        <taxon>Polytolypa</taxon>
    </lineage>
</organism>
<dbReference type="PANTHER" id="PTHR42780:SF1">
    <property type="entry name" value="ISOLEUCINE--TRNA LIGASE, CYTOPLASMIC"/>
    <property type="match status" value="1"/>
</dbReference>
<evidence type="ECO:0000256" key="5">
    <source>
        <dbReference type="ARBA" id="ARBA00023146"/>
    </source>
</evidence>
<gene>
    <name evidence="8" type="ORF">AJ80_09186</name>
</gene>
<dbReference type="InterPro" id="IPR023586">
    <property type="entry name" value="Ile-tRNA-ligase_type2"/>
</dbReference>
<accession>A0A2B7WUZ7</accession>
<evidence type="ECO:0000256" key="1">
    <source>
        <dbReference type="ARBA" id="ARBA00022598"/>
    </source>
</evidence>
<evidence type="ECO:0000256" key="4">
    <source>
        <dbReference type="ARBA" id="ARBA00022917"/>
    </source>
</evidence>
<sequence length="420" mass="47712">MGKGTLKKWQKDVQKIKELLRPSHVMNAYGADALQLYLINSPVVILLKKDKGIDFVFCPIVSSSSIRSNIMDQWLLANCQSLLKIPTDYILSSPQLLQLIENLTNWYICFNRKRLKGMGENKEDRLQALTTLYEALFVLVCALAPFIPYLTNHLWSLLTPYLPPGLAESYGDLRSVHYFLYPEVNEGLFDDNIKRKVGRMQNVIELACSTQEKSNIGLKTPLPTLVIIADPLYIDDICSLEMYIHGKLNVRNTIFTLDEEKFNICSPALVDWQTLGKRLKRDVQKLKEYLQHKSLTIDNIYLEEGDLTITRVVDETSGDTDSIKWESKSDNNVVVLLNPSLHPELVNEGFVRELLSQLQQLRKKAGLIAADDARMEYCVCKNGGNIDISVLLTDHQAMFSSAIHGEPTQFDWTTTPADNE</sequence>
<dbReference type="SUPFAM" id="SSF47323">
    <property type="entry name" value="Anticodon-binding domain of a subclass of class I aminoacyl-tRNA synthetases"/>
    <property type="match status" value="1"/>
</dbReference>
<dbReference type="GO" id="GO:0005524">
    <property type="term" value="F:ATP binding"/>
    <property type="evidence" value="ECO:0007669"/>
    <property type="project" value="UniProtKB-KW"/>
</dbReference>
<dbReference type="STRING" id="1447883.A0A2B7WUZ7"/>
<dbReference type="PANTHER" id="PTHR42780">
    <property type="entry name" value="SOLEUCYL-TRNA SYNTHETASE"/>
    <property type="match status" value="1"/>
</dbReference>
<feature type="transmembrane region" description="Helical" evidence="6">
    <location>
        <begin position="132"/>
        <end position="150"/>
    </location>
</feature>
<keyword evidence="9" id="KW-1185">Reference proteome</keyword>
<comment type="caution">
    <text evidence="8">The sequence shown here is derived from an EMBL/GenBank/DDBJ whole genome shotgun (WGS) entry which is preliminary data.</text>
</comment>
<evidence type="ECO:0000256" key="6">
    <source>
        <dbReference type="SAM" id="Phobius"/>
    </source>
</evidence>
<keyword evidence="5" id="KW-0030">Aminoacyl-tRNA synthetase</keyword>
<evidence type="ECO:0000313" key="9">
    <source>
        <dbReference type="Proteomes" id="UP000224634"/>
    </source>
</evidence>
<dbReference type="GO" id="GO:0006428">
    <property type="term" value="P:isoleucyl-tRNA aminoacylation"/>
    <property type="evidence" value="ECO:0007669"/>
    <property type="project" value="TreeGrafter"/>
</dbReference>
<feature type="domain" description="Methionyl/Valyl/Leucyl/Isoleucyl-tRNA synthetase anticodon-binding" evidence="7">
    <location>
        <begin position="95"/>
        <end position="223"/>
    </location>
</feature>
<keyword evidence="6" id="KW-1133">Transmembrane helix</keyword>
<dbReference type="Pfam" id="PF08264">
    <property type="entry name" value="Anticodon_1"/>
    <property type="match status" value="1"/>
</dbReference>
<dbReference type="EMBL" id="PDNA01000254">
    <property type="protein sequence ID" value="PGH00331.1"/>
    <property type="molecule type" value="Genomic_DNA"/>
</dbReference>
<dbReference type="Proteomes" id="UP000224634">
    <property type="component" value="Unassembled WGS sequence"/>
</dbReference>
<dbReference type="Pfam" id="PF19302">
    <property type="entry name" value="DUF5915"/>
    <property type="match status" value="1"/>
</dbReference>
<keyword evidence="3" id="KW-0067">ATP-binding</keyword>
<reference evidence="8 9" key="1">
    <citation type="submission" date="2017-10" db="EMBL/GenBank/DDBJ databases">
        <title>Comparative genomics in systemic dimorphic fungi from Ajellomycetaceae.</title>
        <authorList>
            <person name="Munoz J.F."/>
            <person name="Mcewen J.G."/>
            <person name="Clay O.K."/>
            <person name="Cuomo C.A."/>
        </authorList>
    </citation>
    <scope>NUCLEOTIDE SEQUENCE [LARGE SCALE GENOMIC DNA]</scope>
    <source>
        <strain evidence="8 9">UAMH7299</strain>
    </source>
</reference>
<dbReference type="OrthoDB" id="1706657at2759"/>
<dbReference type="Gene3D" id="1.10.730.10">
    <property type="entry name" value="Isoleucyl-tRNA Synthetase, Domain 1"/>
    <property type="match status" value="1"/>
</dbReference>
<keyword evidence="6" id="KW-0472">Membrane</keyword>
<evidence type="ECO:0000259" key="7">
    <source>
        <dbReference type="Pfam" id="PF08264"/>
    </source>
</evidence>
<keyword evidence="6" id="KW-0812">Transmembrane</keyword>
<name>A0A2B7WUZ7_POLH7</name>
<keyword evidence="1" id="KW-0436">Ligase</keyword>
<dbReference type="GO" id="GO:0004822">
    <property type="term" value="F:isoleucine-tRNA ligase activity"/>
    <property type="evidence" value="ECO:0007669"/>
    <property type="project" value="InterPro"/>
</dbReference>
<evidence type="ECO:0000256" key="2">
    <source>
        <dbReference type="ARBA" id="ARBA00022741"/>
    </source>
</evidence>
<evidence type="ECO:0000256" key="3">
    <source>
        <dbReference type="ARBA" id="ARBA00022840"/>
    </source>
</evidence>
<keyword evidence="4" id="KW-0648">Protein biosynthesis</keyword>
<protein>
    <recommendedName>
        <fullName evidence="7">Methionyl/Valyl/Leucyl/Isoleucyl-tRNA synthetase anticodon-binding domain-containing protein</fullName>
    </recommendedName>
</protein>
<dbReference type="InterPro" id="IPR013155">
    <property type="entry name" value="M/V/L/I-tRNA-synth_anticd-bd"/>
</dbReference>
<evidence type="ECO:0000313" key="8">
    <source>
        <dbReference type="EMBL" id="PGH00331.1"/>
    </source>
</evidence>
<proteinExistence type="predicted"/>
<keyword evidence="2" id="KW-0547">Nucleotide-binding</keyword>
<dbReference type="InterPro" id="IPR009080">
    <property type="entry name" value="tRNAsynth_Ia_anticodon-bd"/>
</dbReference>